<dbReference type="Proteomes" id="UP000663848">
    <property type="component" value="Unassembled WGS sequence"/>
</dbReference>
<reference evidence="7" key="1">
    <citation type="submission" date="2021-02" db="EMBL/GenBank/DDBJ databases">
        <authorList>
            <person name="Nowell W R."/>
        </authorList>
    </citation>
    <scope>NUCLEOTIDE SEQUENCE</scope>
</reference>
<keyword evidence="12" id="KW-1185">Reference proteome</keyword>
<dbReference type="EMBL" id="CAJNXB010005457">
    <property type="protein sequence ID" value="CAF3425808.1"/>
    <property type="molecule type" value="Genomic_DNA"/>
</dbReference>
<organism evidence="7 11">
    <name type="scientific">Rotaria socialis</name>
    <dbReference type="NCBI Taxonomy" id="392032"/>
    <lineage>
        <taxon>Eukaryota</taxon>
        <taxon>Metazoa</taxon>
        <taxon>Spiralia</taxon>
        <taxon>Gnathifera</taxon>
        <taxon>Rotifera</taxon>
        <taxon>Eurotatoria</taxon>
        <taxon>Bdelloidea</taxon>
        <taxon>Philodinida</taxon>
        <taxon>Philodinidae</taxon>
        <taxon>Rotaria</taxon>
    </lineage>
</organism>
<evidence type="ECO:0000313" key="11">
    <source>
        <dbReference type="Proteomes" id="UP000663851"/>
    </source>
</evidence>
<evidence type="ECO:0000313" key="12">
    <source>
        <dbReference type="Proteomes" id="UP000663873"/>
    </source>
</evidence>
<dbReference type="Proteomes" id="UP000663869">
    <property type="component" value="Unassembled WGS sequence"/>
</dbReference>
<protein>
    <submittedName>
        <fullName evidence="7">Uncharacterized protein</fullName>
    </submittedName>
</protein>
<comment type="caution">
    <text evidence="7">The sequence shown here is derived from an EMBL/GenBank/DDBJ whole genome shotgun (WGS) entry which is preliminary data.</text>
</comment>
<dbReference type="EMBL" id="CAJNYT010003178">
    <property type="protein sequence ID" value="CAF3534605.1"/>
    <property type="molecule type" value="Genomic_DNA"/>
</dbReference>
<dbReference type="Proteomes" id="UP000663833">
    <property type="component" value="Unassembled WGS sequence"/>
</dbReference>
<evidence type="ECO:0000313" key="4">
    <source>
        <dbReference type="EMBL" id="CAF3534605.1"/>
    </source>
</evidence>
<dbReference type="EMBL" id="CAJOBP010004202">
    <property type="protein sequence ID" value="CAF4432849.1"/>
    <property type="molecule type" value="Genomic_DNA"/>
</dbReference>
<accession>A0A820RA01</accession>
<dbReference type="Proteomes" id="UP000663838">
    <property type="component" value="Unassembled WGS sequence"/>
</dbReference>
<evidence type="ECO:0000313" key="2">
    <source>
        <dbReference type="EMBL" id="CAF3382313.1"/>
    </source>
</evidence>
<proteinExistence type="predicted"/>
<dbReference type="Proteomes" id="UP000663872">
    <property type="component" value="Unassembled WGS sequence"/>
</dbReference>
<evidence type="ECO:0000313" key="9">
    <source>
        <dbReference type="EMBL" id="CAF4777778.1"/>
    </source>
</evidence>
<dbReference type="Proteomes" id="UP000663825">
    <property type="component" value="Unassembled WGS sequence"/>
</dbReference>
<evidence type="ECO:0000313" key="1">
    <source>
        <dbReference type="EMBL" id="CAF3323609.1"/>
    </source>
</evidence>
<dbReference type="Proteomes" id="UP000663851">
    <property type="component" value="Unassembled WGS sequence"/>
</dbReference>
<evidence type="ECO:0000313" key="7">
    <source>
        <dbReference type="EMBL" id="CAF4433842.1"/>
    </source>
</evidence>
<evidence type="ECO:0000313" key="5">
    <source>
        <dbReference type="EMBL" id="CAF3695786.1"/>
    </source>
</evidence>
<dbReference type="EMBL" id="CAJOBS010001953">
    <property type="protein sequence ID" value="CAF4777778.1"/>
    <property type="molecule type" value="Genomic_DNA"/>
</dbReference>
<dbReference type="EMBL" id="CAJOBQ010001980">
    <property type="protein sequence ID" value="CAF4530992.1"/>
    <property type="molecule type" value="Genomic_DNA"/>
</dbReference>
<evidence type="ECO:0000313" key="8">
    <source>
        <dbReference type="EMBL" id="CAF4530992.1"/>
    </source>
</evidence>
<evidence type="ECO:0000313" key="10">
    <source>
        <dbReference type="EMBL" id="CAF4808415.1"/>
    </source>
</evidence>
<name>A0A820RA01_9BILA</name>
<evidence type="ECO:0000313" key="3">
    <source>
        <dbReference type="EMBL" id="CAF3425808.1"/>
    </source>
</evidence>
<dbReference type="Proteomes" id="UP000663862">
    <property type="component" value="Unassembled WGS sequence"/>
</dbReference>
<dbReference type="EMBL" id="CAJOBR010005155">
    <property type="protein sequence ID" value="CAF4808415.1"/>
    <property type="molecule type" value="Genomic_DNA"/>
</dbReference>
<sequence length="186" mass="20861">MATNICSTHPMPMLVIDDCSSEENEEVIKTITTTSSSSRKKSVSRSLSLPNHGEAYKDLSGTIHYSSSSNRLKNFFTRSHSYPTSFLSHDKSFYFQSFSNKIHMIINLLDPNNGIHSPGGSSSRYSLYESCFDLSESGYHSPYSKADNRLITNDGCLLLTVDKSSKLSTNTYQEKCNDWLSQLDII</sequence>
<dbReference type="EMBL" id="CAJNYD010001206">
    <property type="protein sequence ID" value="CAF3323609.1"/>
    <property type="molecule type" value="Genomic_DNA"/>
</dbReference>
<evidence type="ECO:0000313" key="6">
    <source>
        <dbReference type="EMBL" id="CAF4432849.1"/>
    </source>
</evidence>
<gene>
    <name evidence="5" type="ORF">FME351_LOCUS27375</name>
    <name evidence="4" type="ORF">GRG538_LOCUS19449</name>
    <name evidence="7" type="ORF">HFQ381_LOCUS22566</name>
    <name evidence="2" type="ORF">KIK155_LOCUS6423</name>
    <name evidence="1" type="ORF">LUA448_LOCUS10202</name>
    <name evidence="10" type="ORF">QYT958_LOCUS24308</name>
    <name evidence="3" type="ORF">TIS948_LOCUS29891</name>
    <name evidence="9" type="ORF">TOA249_LOCUS21970</name>
    <name evidence="8" type="ORF">TSG867_LOCUS23268</name>
    <name evidence="6" type="ORF">UJA718_LOCUS21472</name>
</gene>
<dbReference type="Proteomes" id="UP000663873">
    <property type="component" value="Unassembled WGS sequence"/>
</dbReference>
<dbReference type="EMBL" id="CAJNYU010003727">
    <property type="protein sequence ID" value="CAF3695786.1"/>
    <property type="molecule type" value="Genomic_DNA"/>
</dbReference>
<dbReference type="EMBL" id="CAJNYV010000761">
    <property type="protein sequence ID" value="CAF3382313.1"/>
    <property type="molecule type" value="Genomic_DNA"/>
</dbReference>
<dbReference type="EMBL" id="CAJOBO010002141">
    <property type="protein sequence ID" value="CAF4433842.1"/>
    <property type="molecule type" value="Genomic_DNA"/>
</dbReference>
<dbReference type="Proteomes" id="UP000663865">
    <property type="component" value="Unassembled WGS sequence"/>
</dbReference>
<dbReference type="AlphaFoldDB" id="A0A820RA01"/>
<dbReference type="OrthoDB" id="10036146at2759"/>